<dbReference type="PROSITE" id="PS00738">
    <property type="entry name" value="ADOHCYASE_1"/>
    <property type="match status" value="1"/>
</dbReference>
<evidence type="ECO:0000313" key="1">
    <source>
        <dbReference type="EMBL" id="VAX12499.1"/>
    </source>
</evidence>
<organism evidence="1">
    <name type="scientific">hydrothermal vent metagenome</name>
    <dbReference type="NCBI Taxonomy" id="652676"/>
    <lineage>
        <taxon>unclassified sequences</taxon>
        <taxon>metagenomes</taxon>
        <taxon>ecological metagenomes</taxon>
    </lineage>
</organism>
<dbReference type="GO" id="GO:0033353">
    <property type="term" value="P:S-adenosylmethionine cycle"/>
    <property type="evidence" value="ECO:0007669"/>
    <property type="project" value="TreeGrafter"/>
</dbReference>
<dbReference type="PANTHER" id="PTHR23420">
    <property type="entry name" value="ADENOSYLHOMOCYSTEINASE"/>
    <property type="match status" value="1"/>
</dbReference>
<dbReference type="AlphaFoldDB" id="A0A3B1B2D0"/>
<dbReference type="GO" id="GO:0005829">
    <property type="term" value="C:cytosol"/>
    <property type="evidence" value="ECO:0007669"/>
    <property type="project" value="TreeGrafter"/>
</dbReference>
<dbReference type="EMBL" id="UOFZ01000045">
    <property type="protein sequence ID" value="VAX12499.1"/>
    <property type="molecule type" value="Genomic_DNA"/>
</dbReference>
<dbReference type="Gene3D" id="3.40.50.1480">
    <property type="entry name" value="Adenosylhomocysteinase-like"/>
    <property type="match status" value="1"/>
</dbReference>
<name>A0A3B1B2D0_9ZZZZ</name>
<keyword evidence="1" id="KW-0378">Hydrolase</keyword>
<dbReference type="InterPro" id="IPR000043">
    <property type="entry name" value="Adenosylhomocysteinase-like"/>
</dbReference>
<gene>
    <name evidence="1" type="ORF">MNBD_GAMMA24-226</name>
</gene>
<dbReference type="InterPro" id="IPR042172">
    <property type="entry name" value="Adenosylhomocyst_ase-like_sf"/>
</dbReference>
<dbReference type="GO" id="GO:0004013">
    <property type="term" value="F:adenosylhomocysteinase activity"/>
    <property type="evidence" value="ECO:0007669"/>
    <property type="project" value="TreeGrafter"/>
</dbReference>
<proteinExistence type="predicted"/>
<dbReference type="Pfam" id="PF05221">
    <property type="entry name" value="AdoHcyase"/>
    <property type="match status" value="1"/>
</dbReference>
<dbReference type="SUPFAM" id="SSF52283">
    <property type="entry name" value="Formate/glycerate dehydrogenase catalytic domain-like"/>
    <property type="match status" value="1"/>
</dbReference>
<dbReference type="PANTHER" id="PTHR23420:SF0">
    <property type="entry name" value="ADENOSYLHOMOCYSTEINASE"/>
    <property type="match status" value="1"/>
</dbReference>
<protein>
    <submittedName>
        <fullName evidence="1">Adenosylhomocysteinase</fullName>
        <ecNumber evidence="1">3.3.1.1</ecNumber>
    </submittedName>
</protein>
<accession>A0A3B1B2D0</accession>
<dbReference type="EC" id="3.3.1.1" evidence="1"/>
<reference evidence="1" key="1">
    <citation type="submission" date="2018-06" db="EMBL/GenBank/DDBJ databases">
        <authorList>
            <person name="Zhirakovskaya E."/>
        </authorList>
    </citation>
    <scope>NUCLEOTIDE SEQUENCE</scope>
</reference>
<dbReference type="InterPro" id="IPR020082">
    <property type="entry name" value="S-Ado-L-homoCys_hydrolase_CS"/>
</dbReference>
<sequence>MRNIGKINRCFNRNYLPLRLQNSRYSSFPHGVIGKRFSQQGLLGGIRISACLHITTKTANLARTLKSAGADIVLCASNPLSTQDDVAAALVKYYKIPVYAVRGETTEQYYQQINAALDHRPLITMDVISLKTPRFAINPTYDYNVIHCSHTKRYRHGCNQHKTST</sequence>